<dbReference type="GO" id="GO:0005509">
    <property type="term" value="F:calcium ion binding"/>
    <property type="evidence" value="ECO:0007669"/>
    <property type="project" value="InterPro"/>
</dbReference>
<feature type="compositionally biased region" description="Pro residues" evidence="12">
    <location>
        <begin position="935"/>
        <end position="947"/>
    </location>
</feature>
<feature type="domain" description="EH" evidence="14">
    <location>
        <begin position="165"/>
        <end position="255"/>
    </location>
</feature>
<comment type="caution">
    <text evidence="16">The sequence shown here is derived from an EMBL/GenBank/DDBJ whole genome shotgun (WGS) entry which is preliminary data.</text>
</comment>
<feature type="compositionally biased region" description="Polar residues" evidence="12">
    <location>
        <begin position="496"/>
        <end position="508"/>
    </location>
</feature>
<dbReference type="PANTHER" id="PTHR11216:SF170">
    <property type="entry name" value="DYNAMIN ASSOCIATED PROTEIN 160, ISOFORM D"/>
    <property type="match status" value="1"/>
</dbReference>
<feature type="region of interest" description="Disordered" evidence="12">
    <location>
        <begin position="255"/>
        <end position="274"/>
    </location>
</feature>
<feature type="compositionally biased region" description="Low complexity" evidence="12">
    <location>
        <begin position="141"/>
        <end position="151"/>
    </location>
</feature>
<evidence type="ECO:0000313" key="16">
    <source>
        <dbReference type="EMBL" id="MDI1489151.1"/>
    </source>
</evidence>
<keyword evidence="6" id="KW-0967">Endosome</keyword>
<feature type="domain" description="EH" evidence="14">
    <location>
        <begin position="316"/>
        <end position="409"/>
    </location>
</feature>
<dbReference type="PROSITE" id="PS50222">
    <property type="entry name" value="EF_HAND_2"/>
    <property type="match status" value="1"/>
</dbReference>
<keyword evidence="8" id="KW-0175">Coiled coil</keyword>
<feature type="compositionally biased region" description="Polar residues" evidence="12">
    <location>
        <begin position="838"/>
        <end position="847"/>
    </location>
</feature>
<reference evidence="16" key="1">
    <citation type="journal article" date="2023" name="Genome Biol. Evol.">
        <title>First Whole Genome Sequence and Flow Cytometry Genome Size Data for the Lichen-Forming Fungus Ramalina farinacea (Ascomycota).</title>
        <authorList>
            <person name="Llewellyn T."/>
            <person name="Mian S."/>
            <person name="Hill R."/>
            <person name="Leitch I.J."/>
            <person name="Gaya E."/>
        </authorList>
    </citation>
    <scope>NUCLEOTIDE SEQUENCE</scope>
    <source>
        <strain evidence="16">LIQ254RAFAR</strain>
    </source>
</reference>
<dbReference type="CDD" id="cd00052">
    <property type="entry name" value="EH"/>
    <property type="match status" value="3"/>
</dbReference>
<dbReference type="Gene3D" id="1.10.238.10">
    <property type="entry name" value="EF-hand"/>
    <property type="match status" value="3"/>
</dbReference>
<sequence length="1564" mass="164899">MADSAGANQQRMTRSSILNHLLPRLTQPEPNLHLSPDERRVFGHLFSLADSDKIGVVTGERAVTFFEKTRLSSDVLGEIWQIADSENRGLLTPAGFGIVLRLIGYAQAGRPVSQELALKPGGPLPRFDGINVPSGPPPSGAPLQQAPLQAQNSGPIRVPPLTPDKVAQYTKLFEESGPQNGALAGDSAKYIFERAQLPNEVLGRIWTLVDTEQKGALGLTEFIIGIHLLTSMKNGSMRAIPQVLPSGLYEAAARKGGPLRQQAGSRPTSGAGQLPAALNRQFTGSPALGQQSSRTASSAFGPPQGASDSWLVSSQDKAQFDSIFRTVDTQNRGFITGDQAVGFFSNSRLPEEALAQIWDLADINSEGQLTADEFAVAMYLIRQQRSKTTERDVLPQQLPPNLIPPSMRRQPIAPQQPTAPAFDNAANTTAPRSASEDLFGLDAITSPPPPAAAPLQAKSTGDSSNYATPPRGQASPPPTSAPTSAQATSHFKPFIPSSSFGQTIMTPQGTGTSGSTSPGLARNFPGQQKQPAAMDDLLGDNDPEESKKLPSDSSDLGNLSSQVGTLTNQMQDLRAKRGNTEQELGQAGNQKRQFEARLAELRAAYEQEVKEVRALEERLTSSRNDTKKLQSDMAMISGTHEDLKTQHRQVGEALAADQNENGSLKERIRMASSEIEQIKPRLEKLRSDARHQKGLVAINKKQLATHQAEHEKIQADMQTHAEEHAQALRDLEQSQRDVEAAAQTKRELEETAAQARSPPVAAAAMPPPAAVPAPTVASPAPSTASMNPFFRRPTNPDNGSTFSPFTPANASAPSQNAQNAFDSFFGPSAATSTPPPQTSFRSESPGVQRQAMPEQAASNQSSSEGPGVATPPASPPPLSNFSDSPTGTEPPAPPQSRQITSSFLPFRPPLDHSGSESSSVKVAPPASRMGDIPEAPTPAPADAPVPASPKQHFRDMASKGPIEPSPLTQTPAQEPSDITAQEAAVPDNNTSQTAGMPSASRDVPGAFPGDETPFEKSESQAFAPNPYSGAALDPRVDAPLQSQGSSASQPLHLQPGTSDPFAKSSTPTSVKDDFDSAFEGFGSDKGKAAEPHGEPTADDPFGYAALVGQAPKEQTPQGQAAGEFPPIKELEPDDDSESESERGFDDDFTTRSANKTTESGPNEALQGQAPLVGAASLTPSRPPFNTVESNRSQLPTPGAQSSPPPYEGGVFAGATGDRKGSNQFPAEYSGLLPSRDDPMSPPTLSPEASMEQKSNVASSAGIDRGLNFFPEPSSSHPAPSDQTTPAQQSSFSQMHAPMAAGASNNAPFAFSQTASSPPPTIPQPDPQQAPSVPPKTGAPKDDFDDFEDLAPAQEEDATTDDPTFNFHSSRAATNNINSNDDLDFNPTFDSPQMSQHGLGGASQSSSVFPPPASTSERAGDNSFAGFEPSNSTSGAGPAPPRSQQPPQPSISHDWDAIFAGLDNPSSTNGASATKAPEVPARPNGTSAGAADGGLKMGENGLVQSGAEDDDPILKRLIGMGFAREESLGALERYDYNIDKVCSIAPGLESRREDQGLERTPQKGS</sequence>
<keyword evidence="5" id="KW-0254">Endocytosis</keyword>
<dbReference type="InterPro" id="IPR000261">
    <property type="entry name" value="EH_dom"/>
</dbReference>
<keyword evidence="10" id="KW-0206">Cytoskeleton</keyword>
<proteinExistence type="predicted"/>
<feature type="compositionally biased region" description="Low complexity" evidence="12">
    <location>
        <begin position="410"/>
        <end position="421"/>
    </location>
</feature>
<dbReference type="GO" id="GO:0006897">
    <property type="term" value="P:endocytosis"/>
    <property type="evidence" value="ECO:0007669"/>
    <property type="project" value="UniProtKB-KW"/>
</dbReference>
<feature type="region of interest" description="Disordered" evidence="12">
    <location>
        <begin position="283"/>
        <end position="312"/>
    </location>
</feature>
<evidence type="ECO:0000256" key="4">
    <source>
        <dbReference type="ARBA" id="ARBA00011159"/>
    </source>
</evidence>
<dbReference type="EMBL" id="JAPUFD010000009">
    <property type="protein sequence ID" value="MDI1489151.1"/>
    <property type="molecule type" value="Genomic_DNA"/>
</dbReference>
<dbReference type="Gene3D" id="1.20.1480.30">
    <property type="entry name" value="Designed four-helix bundle protein"/>
    <property type="match status" value="1"/>
</dbReference>
<feature type="compositionally biased region" description="Polar residues" evidence="12">
    <location>
        <begin position="1150"/>
        <end position="1160"/>
    </location>
</feature>
<comment type="subcellular location">
    <subcellularLocation>
        <location evidence="3">Cell membrane</location>
        <topology evidence="3">Peripheral membrane protein</topology>
        <orientation evidence="3">Cytoplasmic side</orientation>
    </subcellularLocation>
    <subcellularLocation>
        <location evidence="2">Cytoplasm</location>
        <location evidence="2">Cytoskeleton</location>
        <location evidence="2">Actin patch</location>
    </subcellularLocation>
    <subcellularLocation>
        <location evidence="1">Endosome membrane</location>
        <topology evidence="1">Peripheral membrane protein</topology>
        <orientation evidence="1">Cytoplasmic side</orientation>
    </subcellularLocation>
</comment>
<feature type="domain" description="EF-hand" evidence="15">
    <location>
        <begin position="349"/>
        <end position="384"/>
    </location>
</feature>
<feature type="region of interest" description="Disordered" evidence="12">
    <location>
        <begin position="385"/>
        <end position="560"/>
    </location>
</feature>
<evidence type="ECO:0000259" key="15">
    <source>
        <dbReference type="PROSITE" id="PS50222"/>
    </source>
</evidence>
<feature type="compositionally biased region" description="Low complexity" evidence="12">
    <location>
        <begin position="772"/>
        <end position="784"/>
    </location>
</feature>
<feature type="compositionally biased region" description="Basic and acidic residues" evidence="12">
    <location>
        <begin position="1139"/>
        <end position="1149"/>
    </location>
</feature>
<name>A0AA43TRW2_9LECA</name>
<dbReference type="GO" id="GO:0003779">
    <property type="term" value="F:actin binding"/>
    <property type="evidence" value="ECO:0007669"/>
    <property type="project" value="UniProtKB-KW"/>
</dbReference>
<dbReference type="InterPro" id="IPR018247">
    <property type="entry name" value="EF_Hand_1_Ca_BS"/>
</dbReference>
<dbReference type="PANTHER" id="PTHR11216">
    <property type="entry name" value="EH DOMAIN"/>
    <property type="match status" value="1"/>
</dbReference>
<feature type="compositionally biased region" description="Polar residues" evidence="12">
    <location>
        <begin position="1272"/>
        <end position="1293"/>
    </location>
</feature>
<evidence type="ECO:0000313" key="17">
    <source>
        <dbReference type="Proteomes" id="UP001161017"/>
    </source>
</evidence>
<evidence type="ECO:0000256" key="5">
    <source>
        <dbReference type="ARBA" id="ARBA00022583"/>
    </source>
</evidence>
<accession>A0AA43TRW2</accession>
<evidence type="ECO:0000259" key="14">
    <source>
        <dbReference type="PROSITE" id="PS50031"/>
    </source>
</evidence>
<keyword evidence="17" id="KW-1185">Reference proteome</keyword>
<feature type="compositionally biased region" description="Polar residues" evidence="12">
    <location>
        <begin position="262"/>
        <end position="271"/>
    </location>
</feature>
<gene>
    <name evidence="16" type="ORF">OHK93_008429</name>
</gene>
<feature type="compositionally biased region" description="Basic and acidic residues" evidence="12">
    <location>
        <begin position="1082"/>
        <end position="1095"/>
    </location>
</feature>
<evidence type="ECO:0000256" key="12">
    <source>
        <dbReference type="SAM" id="MobiDB-lite"/>
    </source>
</evidence>
<dbReference type="GO" id="GO:0016197">
    <property type="term" value="P:endosomal transport"/>
    <property type="evidence" value="ECO:0007669"/>
    <property type="project" value="TreeGrafter"/>
</dbReference>
<feature type="compositionally biased region" description="Polar residues" evidence="12">
    <location>
        <begin position="1360"/>
        <end position="1379"/>
    </location>
</feature>
<dbReference type="SMART" id="SM00054">
    <property type="entry name" value="EFh"/>
    <property type="match status" value="4"/>
</dbReference>
<feature type="compositionally biased region" description="Polar residues" evidence="12">
    <location>
        <begin position="457"/>
        <end position="467"/>
    </location>
</feature>
<feature type="domain" description="EH" evidence="14">
    <location>
        <begin position="38"/>
        <end position="147"/>
    </location>
</feature>
<dbReference type="GO" id="GO:0010008">
    <property type="term" value="C:endosome membrane"/>
    <property type="evidence" value="ECO:0007669"/>
    <property type="project" value="UniProtKB-SubCell"/>
</dbReference>
<dbReference type="Proteomes" id="UP001161017">
    <property type="component" value="Unassembled WGS sequence"/>
</dbReference>
<dbReference type="GO" id="GO:0030479">
    <property type="term" value="C:actin cortical patch"/>
    <property type="evidence" value="ECO:0007669"/>
    <property type="project" value="UniProtKB-SubCell"/>
</dbReference>
<dbReference type="GO" id="GO:0005886">
    <property type="term" value="C:plasma membrane"/>
    <property type="evidence" value="ECO:0007669"/>
    <property type="project" value="UniProtKB-SubCell"/>
</dbReference>
<dbReference type="PROSITE" id="PS00018">
    <property type="entry name" value="EF_HAND_1"/>
    <property type="match status" value="1"/>
</dbReference>
<evidence type="ECO:0000256" key="7">
    <source>
        <dbReference type="ARBA" id="ARBA00022837"/>
    </source>
</evidence>
<evidence type="ECO:0000256" key="11">
    <source>
        <dbReference type="ARBA" id="ARBA00025194"/>
    </source>
</evidence>
<dbReference type="InterPro" id="IPR002048">
    <property type="entry name" value="EF_hand_dom"/>
</dbReference>
<organism evidence="16 17">
    <name type="scientific">Ramalina farinacea</name>
    <dbReference type="NCBI Taxonomy" id="258253"/>
    <lineage>
        <taxon>Eukaryota</taxon>
        <taxon>Fungi</taxon>
        <taxon>Dikarya</taxon>
        <taxon>Ascomycota</taxon>
        <taxon>Pezizomycotina</taxon>
        <taxon>Lecanoromycetes</taxon>
        <taxon>OSLEUM clade</taxon>
        <taxon>Lecanoromycetidae</taxon>
        <taxon>Lecanorales</taxon>
        <taxon>Lecanorineae</taxon>
        <taxon>Ramalinaceae</taxon>
        <taxon>Ramalina</taxon>
    </lineage>
</organism>
<feature type="compositionally biased region" description="Low complexity" evidence="12">
    <location>
        <begin position="807"/>
        <end position="820"/>
    </location>
</feature>
<evidence type="ECO:0000256" key="3">
    <source>
        <dbReference type="ARBA" id="ARBA00004413"/>
    </source>
</evidence>
<dbReference type="PROSITE" id="PS50030">
    <property type="entry name" value="UBA"/>
    <property type="match status" value="1"/>
</dbReference>
<feature type="compositionally biased region" description="Polar residues" evidence="12">
    <location>
        <begin position="1040"/>
        <end position="1069"/>
    </location>
</feature>
<keyword evidence="9" id="KW-0009">Actin-binding</keyword>
<dbReference type="SUPFAM" id="SSF47473">
    <property type="entry name" value="EF-hand"/>
    <property type="match status" value="3"/>
</dbReference>
<feature type="compositionally biased region" description="Polar residues" evidence="12">
    <location>
        <begin position="1387"/>
        <end position="1407"/>
    </location>
</feature>
<dbReference type="CDD" id="cd14270">
    <property type="entry name" value="UBA"/>
    <property type="match status" value="1"/>
</dbReference>
<feature type="domain" description="UBA" evidence="13">
    <location>
        <begin position="1506"/>
        <end position="1538"/>
    </location>
</feature>
<comment type="subunit">
    <text evidence="4">Component of the PAN1 actin cytoskeleton-regulatory complex.</text>
</comment>
<keyword evidence="7" id="KW-0106">Calcium</keyword>
<protein>
    <submittedName>
        <fullName evidence="16">Uncharacterized protein</fullName>
    </submittedName>
</protein>
<dbReference type="Pfam" id="PF12763">
    <property type="entry name" value="EH"/>
    <property type="match status" value="3"/>
</dbReference>
<evidence type="ECO:0000259" key="13">
    <source>
        <dbReference type="PROSITE" id="PS50030"/>
    </source>
</evidence>
<feature type="region of interest" description="Disordered" evidence="12">
    <location>
        <begin position="125"/>
        <end position="160"/>
    </location>
</feature>
<feature type="compositionally biased region" description="Pro residues" evidence="12">
    <location>
        <begin position="1437"/>
        <end position="1448"/>
    </location>
</feature>
<feature type="compositionally biased region" description="Polar residues" evidence="12">
    <location>
        <begin position="283"/>
        <end position="298"/>
    </location>
</feature>
<feature type="compositionally biased region" description="Pro residues" evidence="12">
    <location>
        <begin position="1316"/>
        <end position="1333"/>
    </location>
</feature>
<comment type="function">
    <text evidence="11">Component of the PAN1 actin cytoskeleton-regulatory complex required for the internalization of endosomes during actin-coupled endocytosis. The complex links the site of endocytosis to the cell membrane-associated actin cytoskeleton. Mediates uptake of external molecules and vacuolar degradation of plasma membrane proteins. Plays a role in the proper organization of the cell membrane-associated actin cytoskeleton and promotes its destabilization.</text>
</comment>
<dbReference type="PROSITE" id="PS50031">
    <property type="entry name" value="EH"/>
    <property type="match status" value="3"/>
</dbReference>
<keyword evidence="10" id="KW-0963">Cytoplasm</keyword>
<dbReference type="SMART" id="SM00027">
    <property type="entry name" value="EH"/>
    <property type="match status" value="3"/>
</dbReference>
<feature type="compositionally biased region" description="Polar residues" evidence="12">
    <location>
        <begin position="551"/>
        <end position="560"/>
    </location>
</feature>
<dbReference type="InterPro" id="IPR015940">
    <property type="entry name" value="UBA"/>
</dbReference>
<dbReference type="InterPro" id="IPR011992">
    <property type="entry name" value="EF-hand-dom_pair"/>
</dbReference>
<evidence type="ECO:0000256" key="1">
    <source>
        <dbReference type="ARBA" id="ARBA00004125"/>
    </source>
</evidence>
<feature type="compositionally biased region" description="Basic and acidic residues" evidence="12">
    <location>
        <begin position="731"/>
        <end position="749"/>
    </location>
</feature>
<evidence type="ECO:0000256" key="9">
    <source>
        <dbReference type="ARBA" id="ARBA00023203"/>
    </source>
</evidence>
<feature type="compositionally biased region" description="Acidic residues" evidence="12">
    <location>
        <begin position="1342"/>
        <end position="1359"/>
    </location>
</feature>
<feature type="compositionally biased region" description="Low complexity" evidence="12">
    <location>
        <begin position="751"/>
        <end position="764"/>
    </location>
</feature>
<evidence type="ECO:0000256" key="2">
    <source>
        <dbReference type="ARBA" id="ARBA00004134"/>
    </source>
</evidence>
<evidence type="ECO:0000256" key="6">
    <source>
        <dbReference type="ARBA" id="ARBA00022753"/>
    </source>
</evidence>
<feature type="compositionally biased region" description="Polar residues" evidence="12">
    <location>
        <begin position="966"/>
        <end position="979"/>
    </location>
</feature>
<evidence type="ECO:0000256" key="10">
    <source>
        <dbReference type="ARBA" id="ARBA00023212"/>
    </source>
</evidence>
<feature type="compositionally biased region" description="Polar residues" evidence="12">
    <location>
        <begin position="1186"/>
        <end position="1201"/>
    </location>
</feature>
<feature type="compositionally biased region" description="Polar residues" evidence="12">
    <location>
        <begin position="795"/>
        <end position="806"/>
    </location>
</feature>
<feature type="region of interest" description="Disordered" evidence="12">
    <location>
        <begin position="731"/>
        <end position="1506"/>
    </location>
</feature>
<evidence type="ECO:0000256" key="8">
    <source>
        <dbReference type="ARBA" id="ARBA00023054"/>
    </source>
</evidence>